<gene>
    <name evidence="2" type="ORF">tloyanaT_23310</name>
</gene>
<accession>A0ABQ6HDA9</accession>
<sequence>MIRGAIYKHIEDDSKITGIDSLFRGIDRKLWSINLYLSGKQANSLNFSAVPILARRRILNPTQQHNNSGKVFKFTISDAQNWQVAKLNDCLAFKKAPKGQDGNQYCFVSEESKQKIYIPQLEMARVLFYHDPYMARLSLQHNALAEDFYVELKTRNPTIYVRDGTEYPLHYFNRDDNRRFLSWVLMDKHARQSFESISINLLTQHYRRGNYDFWNFQFSPPPLNVVELEVTGWQDFESKSFLVWEIRSVSGLASSVTGEVDIVHPKYERSVGGKSIKGDVGRGQAPDEYELDDDELSDTDKATVNLLSDRVAIKFKDPFITNRVNQKTKPVKNITGEGEKEILDKELSANEKEVTGNLAGGVWNNLDDQTDDAHLYLSKFQSFLNMVEVLQSAHGFSIRNKTTVKLPKLGDGKKHWLADSQNPRCLAIVELIYSGQQITLLEVDTSDGAAKLSTMMLKTAKEGWAMDNIENIKLGVMKKSLGWPTALFEQWLTKSGFSGIPHPKSKHSGLLPPEEIAPWAQRFVNWIKC</sequence>
<keyword evidence="3" id="KW-1185">Reference proteome</keyword>
<proteinExistence type="predicted"/>
<evidence type="ECO:0000259" key="1">
    <source>
        <dbReference type="Pfam" id="PF18623"/>
    </source>
</evidence>
<dbReference type="Proteomes" id="UP001157134">
    <property type="component" value="Unassembled WGS sequence"/>
</dbReference>
<dbReference type="EMBL" id="BSSV01000005">
    <property type="protein sequence ID" value="GLX86078.1"/>
    <property type="molecule type" value="Genomic_DNA"/>
</dbReference>
<dbReference type="PIRSF" id="PIRSF004567">
    <property type="entry name" value="Transposition_TnsE"/>
    <property type="match status" value="1"/>
</dbReference>
<evidence type="ECO:0000313" key="3">
    <source>
        <dbReference type="Proteomes" id="UP001157134"/>
    </source>
</evidence>
<dbReference type="RefSeq" id="WP_284298769.1">
    <property type="nucleotide sequence ID" value="NZ_BSSV01000005.1"/>
</dbReference>
<dbReference type="Pfam" id="PF18623">
    <property type="entry name" value="TnsE_C"/>
    <property type="match status" value="1"/>
</dbReference>
<dbReference type="InterPro" id="IPR041419">
    <property type="entry name" value="TnsE_C"/>
</dbReference>
<organism evidence="2 3">
    <name type="scientific">Thalassotalea loyana</name>
    <dbReference type="NCBI Taxonomy" id="280483"/>
    <lineage>
        <taxon>Bacteria</taxon>
        <taxon>Pseudomonadati</taxon>
        <taxon>Pseudomonadota</taxon>
        <taxon>Gammaproteobacteria</taxon>
        <taxon>Alteromonadales</taxon>
        <taxon>Colwelliaceae</taxon>
        <taxon>Thalassotalea</taxon>
    </lineage>
</organism>
<evidence type="ECO:0000313" key="2">
    <source>
        <dbReference type="EMBL" id="GLX86078.1"/>
    </source>
</evidence>
<name>A0ABQ6HDA9_9GAMM</name>
<dbReference type="InterPro" id="IPR016421">
    <property type="entry name" value="Transposition_TnsE"/>
</dbReference>
<reference evidence="2 3" key="1">
    <citation type="submission" date="2023-03" db="EMBL/GenBank/DDBJ databases">
        <title>Thalassotalea loyana LMG 22536T draft genome sequence.</title>
        <authorList>
            <person name="Sawabe T."/>
        </authorList>
    </citation>
    <scope>NUCLEOTIDE SEQUENCE [LARGE SCALE GENOMIC DNA]</scope>
    <source>
        <strain evidence="2 3">LMG 22536</strain>
    </source>
</reference>
<protein>
    <recommendedName>
        <fullName evidence="1">TnsE C-terminal domain-containing protein</fullName>
    </recommendedName>
</protein>
<comment type="caution">
    <text evidence="2">The sequence shown here is derived from an EMBL/GenBank/DDBJ whole genome shotgun (WGS) entry which is preliminary data.</text>
</comment>
<feature type="domain" description="TnsE C-terminal" evidence="1">
    <location>
        <begin position="378"/>
        <end position="523"/>
    </location>
</feature>